<gene>
    <name evidence="11" type="ordered locus">Halha_0982</name>
</gene>
<keyword evidence="5 8" id="KW-0653">Protein transport</keyword>
<dbReference type="InterPro" id="IPR002898">
    <property type="entry name" value="MotA_ExbB_proton_chnl"/>
</dbReference>
<evidence type="ECO:0000256" key="8">
    <source>
        <dbReference type="RuleBase" id="RU004057"/>
    </source>
</evidence>
<dbReference type="eggNOG" id="COG0811">
    <property type="taxonomic scope" value="Bacteria"/>
</dbReference>
<reference evidence="12" key="1">
    <citation type="submission" date="2012-02" db="EMBL/GenBank/DDBJ databases">
        <title>The complete genome of Halobacteroides halobius DSM 5150.</title>
        <authorList>
            <person name="Lucas S."/>
            <person name="Copeland A."/>
            <person name="Lapidus A."/>
            <person name="Glavina del Rio T."/>
            <person name="Dalin E."/>
            <person name="Tice H."/>
            <person name="Bruce D."/>
            <person name="Goodwin L."/>
            <person name="Pitluck S."/>
            <person name="Peters L."/>
            <person name="Mikhailova N."/>
            <person name="Gu W."/>
            <person name="Kyrpides N."/>
            <person name="Mavromatis K."/>
            <person name="Ivanova N."/>
            <person name="Brettin T."/>
            <person name="Detter J.C."/>
            <person name="Han C."/>
            <person name="Larimer F."/>
            <person name="Land M."/>
            <person name="Hauser L."/>
            <person name="Markowitz V."/>
            <person name="Cheng J.-F."/>
            <person name="Hugenholtz P."/>
            <person name="Woyke T."/>
            <person name="Wu D."/>
            <person name="Tindall B."/>
            <person name="Pomrenke H."/>
            <person name="Brambilla E."/>
            <person name="Klenk H.-P."/>
            <person name="Eisen J.A."/>
        </authorList>
    </citation>
    <scope>NUCLEOTIDE SEQUENCE [LARGE SCALE GENOMIC DNA]</scope>
    <source>
        <strain evidence="12">ATCC 35273 / DSM 5150 / MD-1</strain>
    </source>
</reference>
<protein>
    <submittedName>
        <fullName evidence="11">Biopolymer transport protein</fullName>
    </submittedName>
</protein>
<evidence type="ECO:0000256" key="2">
    <source>
        <dbReference type="ARBA" id="ARBA00022448"/>
    </source>
</evidence>
<dbReference type="GO" id="GO:0017038">
    <property type="term" value="P:protein import"/>
    <property type="evidence" value="ECO:0007669"/>
    <property type="project" value="TreeGrafter"/>
</dbReference>
<evidence type="ECO:0000256" key="6">
    <source>
        <dbReference type="ARBA" id="ARBA00022989"/>
    </source>
</evidence>
<feature type="domain" description="MotA/TolQ/ExbB proton channel" evidence="10">
    <location>
        <begin position="67"/>
        <end position="188"/>
    </location>
</feature>
<keyword evidence="7 9" id="KW-0472">Membrane</keyword>
<evidence type="ECO:0000256" key="7">
    <source>
        <dbReference type="ARBA" id="ARBA00023136"/>
    </source>
</evidence>
<dbReference type="EMBL" id="CP003359">
    <property type="protein sequence ID" value="AGB40943.1"/>
    <property type="molecule type" value="Genomic_DNA"/>
</dbReference>
<sequence length="205" mass="22567">MLNILQQGGITIVPLVLCSIVSVAVSLERLIYLKRAKSNNYNLVKQVKLVLKKGKFSKAKEIIKEEKGPIAGMLLQGLRHHGKSKYEIRDNLELLGQNEIKKLEKRLRVLEFIAAIAPLLGLLGTVLGIINSFNILEAAQGLASPRALSSGISEALISTAVGLVVAIPTMLMYSYLTSLVEKRTMEMNQWFVDIVDLLSQDGKNV</sequence>
<dbReference type="PANTHER" id="PTHR30625">
    <property type="entry name" value="PROTEIN TOLQ"/>
    <property type="match status" value="1"/>
</dbReference>
<evidence type="ECO:0000259" key="10">
    <source>
        <dbReference type="Pfam" id="PF01618"/>
    </source>
</evidence>
<keyword evidence="12" id="KW-1185">Reference proteome</keyword>
<organism evidence="11 12">
    <name type="scientific">Halobacteroides halobius (strain ATCC 35273 / DSM 5150 / MD-1)</name>
    <dbReference type="NCBI Taxonomy" id="748449"/>
    <lineage>
        <taxon>Bacteria</taxon>
        <taxon>Bacillati</taxon>
        <taxon>Bacillota</taxon>
        <taxon>Clostridia</taxon>
        <taxon>Halanaerobiales</taxon>
        <taxon>Halobacteroidaceae</taxon>
        <taxon>Halobacteroides</taxon>
    </lineage>
</organism>
<keyword evidence="3" id="KW-1003">Cell membrane</keyword>
<dbReference type="HOGENOM" id="CLU_053325_4_5_9"/>
<dbReference type="PATRIC" id="fig|748449.3.peg.935"/>
<proteinExistence type="inferred from homology"/>
<accession>L0KA13</accession>
<comment type="subcellular location">
    <subcellularLocation>
        <location evidence="1">Cell membrane</location>
        <topology evidence="1">Multi-pass membrane protein</topology>
    </subcellularLocation>
    <subcellularLocation>
        <location evidence="8">Membrane</location>
        <topology evidence="8">Multi-pass membrane protein</topology>
    </subcellularLocation>
</comment>
<dbReference type="RefSeq" id="WP_015326668.1">
    <property type="nucleotide sequence ID" value="NC_019978.1"/>
</dbReference>
<name>L0KA13_HALHC</name>
<evidence type="ECO:0000256" key="5">
    <source>
        <dbReference type="ARBA" id="ARBA00022927"/>
    </source>
</evidence>
<dbReference type="OrthoDB" id="4045at2"/>
<dbReference type="Proteomes" id="UP000010880">
    <property type="component" value="Chromosome"/>
</dbReference>
<dbReference type="AlphaFoldDB" id="L0KA13"/>
<evidence type="ECO:0000256" key="4">
    <source>
        <dbReference type="ARBA" id="ARBA00022692"/>
    </source>
</evidence>
<evidence type="ECO:0000313" key="12">
    <source>
        <dbReference type="Proteomes" id="UP000010880"/>
    </source>
</evidence>
<keyword evidence="6 9" id="KW-1133">Transmembrane helix</keyword>
<dbReference type="STRING" id="748449.Halha_0982"/>
<dbReference type="Pfam" id="PF01618">
    <property type="entry name" value="MotA_ExbB"/>
    <property type="match status" value="1"/>
</dbReference>
<feature type="transmembrane region" description="Helical" evidence="9">
    <location>
        <begin position="12"/>
        <end position="32"/>
    </location>
</feature>
<evidence type="ECO:0000313" key="11">
    <source>
        <dbReference type="EMBL" id="AGB40943.1"/>
    </source>
</evidence>
<evidence type="ECO:0000256" key="3">
    <source>
        <dbReference type="ARBA" id="ARBA00022475"/>
    </source>
</evidence>
<comment type="similarity">
    <text evidence="8">Belongs to the exbB/tolQ family.</text>
</comment>
<keyword evidence="2 8" id="KW-0813">Transport</keyword>
<dbReference type="PANTHER" id="PTHR30625:SF15">
    <property type="entry name" value="BIOPOLYMER TRANSPORT PROTEIN EXBB"/>
    <property type="match status" value="1"/>
</dbReference>
<evidence type="ECO:0000256" key="1">
    <source>
        <dbReference type="ARBA" id="ARBA00004651"/>
    </source>
</evidence>
<keyword evidence="4 9" id="KW-0812">Transmembrane</keyword>
<dbReference type="GO" id="GO:0005886">
    <property type="term" value="C:plasma membrane"/>
    <property type="evidence" value="ECO:0007669"/>
    <property type="project" value="UniProtKB-SubCell"/>
</dbReference>
<feature type="transmembrane region" description="Helical" evidence="9">
    <location>
        <begin position="109"/>
        <end position="135"/>
    </location>
</feature>
<dbReference type="KEGG" id="hhl:Halha_0982"/>
<feature type="transmembrane region" description="Helical" evidence="9">
    <location>
        <begin position="155"/>
        <end position="176"/>
    </location>
</feature>
<evidence type="ECO:0000256" key="9">
    <source>
        <dbReference type="SAM" id="Phobius"/>
    </source>
</evidence>
<dbReference type="InterPro" id="IPR050790">
    <property type="entry name" value="ExbB/TolQ_transport"/>
</dbReference>